<dbReference type="SUPFAM" id="SSF81324">
    <property type="entry name" value="Voltage-gated potassium channels"/>
    <property type="match status" value="1"/>
</dbReference>
<dbReference type="GO" id="GO:0005249">
    <property type="term" value="F:voltage-gated potassium channel activity"/>
    <property type="evidence" value="ECO:0007669"/>
    <property type="project" value="TreeGrafter"/>
</dbReference>
<gene>
    <name evidence="3" type="ORF">Zmor_020952</name>
</gene>
<dbReference type="CDD" id="cd00038">
    <property type="entry name" value="CAP_ED"/>
    <property type="match status" value="1"/>
</dbReference>
<dbReference type="GO" id="GO:0098855">
    <property type="term" value="C:HCN channel complex"/>
    <property type="evidence" value="ECO:0007669"/>
    <property type="project" value="TreeGrafter"/>
</dbReference>
<reference evidence="3" key="1">
    <citation type="journal article" date="2023" name="G3 (Bethesda)">
        <title>Whole genome assemblies of Zophobas morio and Tenebrio molitor.</title>
        <authorList>
            <person name="Kaur S."/>
            <person name="Stinson S.A."/>
            <person name="diCenzo G.C."/>
        </authorList>
    </citation>
    <scope>NUCLEOTIDE SEQUENCE</scope>
    <source>
        <strain evidence="3">QUZm001</strain>
    </source>
</reference>
<dbReference type="AlphaFoldDB" id="A0AA38I7F9"/>
<dbReference type="SMART" id="SM00100">
    <property type="entry name" value="cNMP"/>
    <property type="match status" value="1"/>
</dbReference>
<dbReference type="PANTHER" id="PTHR45689:SF14">
    <property type="entry name" value="CYCLIC NUCLEOTIDE-GATED CATION CHANNEL SUBUNIT A-LIKE PROTEIN"/>
    <property type="match status" value="1"/>
</dbReference>
<evidence type="ECO:0000259" key="2">
    <source>
        <dbReference type="PROSITE" id="PS50042"/>
    </source>
</evidence>
<protein>
    <recommendedName>
        <fullName evidence="2">Cyclic nucleotide-binding domain-containing protein</fullName>
    </recommendedName>
</protein>
<evidence type="ECO:0000313" key="3">
    <source>
        <dbReference type="EMBL" id="KAJ3649197.1"/>
    </source>
</evidence>
<feature type="transmembrane region" description="Helical" evidence="1">
    <location>
        <begin position="90"/>
        <end position="116"/>
    </location>
</feature>
<dbReference type="InterPro" id="IPR051413">
    <property type="entry name" value="K/Na_HCN_channel"/>
</dbReference>
<evidence type="ECO:0000256" key="1">
    <source>
        <dbReference type="SAM" id="Phobius"/>
    </source>
</evidence>
<dbReference type="GO" id="GO:0035725">
    <property type="term" value="P:sodium ion transmembrane transport"/>
    <property type="evidence" value="ECO:0007669"/>
    <property type="project" value="TreeGrafter"/>
</dbReference>
<dbReference type="InterPro" id="IPR014710">
    <property type="entry name" value="RmlC-like_jellyroll"/>
</dbReference>
<dbReference type="PANTHER" id="PTHR45689">
    <property type="entry name" value="I[[H]] CHANNEL, ISOFORM E"/>
    <property type="match status" value="1"/>
</dbReference>
<dbReference type="PROSITE" id="PS50042">
    <property type="entry name" value="CNMP_BINDING_3"/>
    <property type="match status" value="1"/>
</dbReference>
<keyword evidence="1" id="KW-0812">Transmembrane</keyword>
<dbReference type="InterPro" id="IPR000595">
    <property type="entry name" value="cNMP-bd_dom"/>
</dbReference>
<proteinExistence type="predicted"/>
<dbReference type="Proteomes" id="UP001168821">
    <property type="component" value="Unassembled WGS sequence"/>
</dbReference>
<accession>A0AA38I7F9</accession>
<dbReference type="Pfam" id="PF00027">
    <property type="entry name" value="cNMP_binding"/>
    <property type="match status" value="1"/>
</dbReference>
<comment type="caution">
    <text evidence="3">The sequence shown here is derived from an EMBL/GenBank/DDBJ whole genome shotgun (WGS) entry which is preliminary data.</text>
</comment>
<dbReference type="EMBL" id="JALNTZ010000006">
    <property type="protein sequence ID" value="KAJ3649197.1"/>
    <property type="molecule type" value="Genomic_DNA"/>
</dbReference>
<dbReference type="SUPFAM" id="SSF51206">
    <property type="entry name" value="cAMP-binding domain-like"/>
    <property type="match status" value="1"/>
</dbReference>
<dbReference type="InterPro" id="IPR018490">
    <property type="entry name" value="cNMP-bd_dom_sf"/>
</dbReference>
<evidence type="ECO:0000313" key="4">
    <source>
        <dbReference type="Proteomes" id="UP001168821"/>
    </source>
</evidence>
<name>A0AA38I7F9_9CUCU</name>
<sequence length="552" mass="64665">MTAPKYNKVFSNLGHECEMLAEDDEVEKKFPGNTFIVKFKRSAMRTILVHEKICKSCAIHLRSHGAIEKEKQRHIRYHPTSIHPFSSARIWWEVFMTFICLIQLILVPLDVGFFAFNTTMPFFHSIPFLSIRMLTDLICCLDIGVNATTGYYDESKKEVVLHHQKIIGHYLRTRFLLDFLSSVPTHFDLFVNMPYAHDQNNWALTILQLLSTIKYVRFFTFNTLATKLCNIFGVDFYVRHGVLMVLTMLIFWHILSCTQIFGYLLFNDKKNFAAYRNTTPFKAISRSMYDGALLIYTASYGVEEPENNYEYLMTTVLWFLSKFVQIYLLARVIEFLRAKTSPKMKYSQMVKQLVEFMRHKQLPIYTQKRILTYYEFHFQKSYFRENEIYATISGQLRQEIVMQTCRQLVENVEFFRDLPLNLLVRIVSCLKSEIYLTNDVVVKANSTGNCMYFISTGTVAVYTASGKEVCHLEDGDHFGEIALVNSEATRVASVIAVETCELYRLDRKDFVKAIHPYPDLLEKIEKIAADRMEKTNLMEEHYRRDIATKRLY</sequence>
<feature type="domain" description="Cyclic nucleotide-binding" evidence="2">
    <location>
        <begin position="414"/>
        <end position="531"/>
    </location>
</feature>
<keyword evidence="4" id="KW-1185">Reference proteome</keyword>
<dbReference type="Gene3D" id="1.10.287.630">
    <property type="entry name" value="Helix hairpin bin"/>
    <property type="match status" value="1"/>
</dbReference>
<feature type="transmembrane region" description="Helical" evidence="1">
    <location>
        <begin position="242"/>
        <end position="266"/>
    </location>
</feature>
<keyword evidence="1" id="KW-0472">Membrane</keyword>
<dbReference type="GO" id="GO:0003254">
    <property type="term" value="P:regulation of membrane depolarization"/>
    <property type="evidence" value="ECO:0007669"/>
    <property type="project" value="TreeGrafter"/>
</dbReference>
<keyword evidence="1" id="KW-1133">Transmembrane helix</keyword>
<organism evidence="3 4">
    <name type="scientific">Zophobas morio</name>
    <dbReference type="NCBI Taxonomy" id="2755281"/>
    <lineage>
        <taxon>Eukaryota</taxon>
        <taxon>Metazoa</taxon>
        <taxon>Ecdysozoa</taxon>
        <taxon>Arthropoda</taxon>
        <taxon>Hexapoda</taxon>
        <taxon>Insecta</taxon>
        <taxon>Pterygota</taxon>
        <taxon>Neoptera</taxon>
        <taxon>Endopterygota</taxon>
        <taxon>Coleoptera</taxon>
        <taxon>Polyphaga</taxon>
        <taxon>Cucujiformia</taxon>
        <taxon>Tenebrionidae</taxon>
        <taxon>Zophobas</taxon>
    </lineage>
</organism>
<dbReference type="Gene3D" id="2.60.120.10">
    <property type="entry name" value="Jelly Rolls"/>
    <property type="match status" value="1"/>
</dbReference>